<comment type="caution">
    <text evidence="2">The sequence shown here is derived from an EMBL/GenBank/DDBJ whole genome shotgun (WGS) entry which is preliminary data.</text>
</comment>
<dbReference type="EMBL" id="JAFLRD010000032">
    <property type="protein sequence ID" value="MBO0418373.1"/>
    <property type="molecule type" value="Genomic_DNA"/>
</dbReference>
<protein>
    <submittedName>
        <fullName evidence="2">AMP-binding protein</fullName>
    </submittedName>
</protein>
<dbReference type="InterPro" id="IPR042099">
    <property type="entry name" value="ANL_N_sf"/>
</dbReference>
<feature type="domain" description="AMP-dependent synthetase/ligase" evidence="1">
    <location>
        <begin position="1"/>
        <end position="320"/>
    </location>
</feature>
<dbReference type="Proteomes" id="UP000664349">
    <property type="component" value="Unassembled WGS sequence"/>
</dbReference>
<dbReference type="PANTHER" id="PTHR43767:SF1">
    <property type="entry name" value="NONRIBOSOMAL PEPTIDE SYNTHASE PES1 (EUROFUNG)-RELATED"/>
    <property type="match status" value="1"/>
</dbReference>
<organism evidence="2 3">
    <name type="scientific">Chromobacterium haemolyticum</name>
    <dbReference type="NCBI Taxonomy" id="394935"/>
    <lineage>
        <taxon>Bacteria</taxon>
        <taxon>Pseudomonadati</taxon>
        <taxon>Pseudomonadota</taxon>
        <taxon>Betaproteobacteria</taxon>
        <taxon>Neisseriales</taxon>
        <taxon>Chromobacteriaceae</taxon>
        <taxon>Chromobacterium</taxon>
    </lineage>
</organism>
<dbReference type="InterPro" id="IPR050237">
    <property type="entry name" value="ATP-dep_AMP-bd_enzyme"/>
</dbReference>
<dbReference type="Pfam" id="PF00501">
    <property type="entry name" value="AMP-binding"/>
    <property type="match status" value="1"/>
</dbReference>
<name>A0ABS3GVT2_9NEIS</name>
<reference evidence="2 3" key="1">
    <citation type="submission" date="2021-03" db="EMBL/GenBank/DDBJ databases">
        <title>First Case of infection caused by Chromobacterium haemolyticum derived from water in China.</title>
        <authorList>
            <person name="Chen J."/>
            <person name="Liu C."/>
        </authorList>
    </citation>
    <scope>NUCLEOTIDE SEQUENCE [LARGE SCALE GENOMIC DNA]</scope>
    <source>
        <strain evidence="2 3">WJ-5</strain>
    </source>
</reference>
<dbReference type="InterPro" id="IPR020845">
    <property type="entry name" value="AMP-binding_CS"/>
</dbReference>
<gene>
    <name evidence="2" type="ORF">J1C50_22950</name>
</gene>
<dbReference type="PROSITE" id="PS00455">
    <property type="entry name" value="AMP_BINDING"/>
    <property type="match status" value="1"/>
</dbReference>
<evidence type="ECO:0000313" key="2">
    <source>
        <dbReference type="EMBL" id="MBO0418373.1"/>
    </source>
</evidence>
<dbReference type="SUPFAM" id="SSF56801">
    <property type="entry name" value="Acetyl-CoA synthetase-like"/>
    <property type="match status" value="1"/>
</dbReference>
<dbReference type="Gene3D" id="3.40.50.12780">
    <property type="entry name" value="N-terminal domain of ligase-like"/>
    <property type="match status" value="1"/>
</dbReference>
<evidence type="ECO:0000313" key="3">
    <source>
        <dbReference type="Proteomes" id="UP000664349"/>
    </source>
</evidence>
<keyword evidence="3" id="KW-1185">Reference proteome</keyword>
<dbReference type="InterPro" id="IPR000873">
    <property type="entry name" value="AMP-dep_synth/lig_dom"/>
</dbReference>
<proteinExistence type="predicted"/>
<sequence length="448" mass="48955">MSYGQLRQDVQALARALPARALVFLVGQNDAATITAYLACLEAGAVPLLLSRDLSAAAFSQLFTVYGPACLFLPQEYPAPLEAFELARTEGEYGLYFSKGATGPQLHPDLALLLATSGSTGSPKLVRLSRQNLAANAQSIVDYLGINVDERAITSLPFNYSYGLSVINSHLKAGASIVLSQCTFFDAAFWQQVKTQQVRSLAGVPYSYDMLLKLRFERMNLPSLRTLTQAGGRLDSTKAAQVHAICQARDMRFFTMYGQTEATARIAYLPPQDLERKLGSIGRAIPGGRLWLEDESGAVIDAPGQIGELVYSGPNVALGYAEQPEDLMRGDDWRGQLRTGDLARQDEEGYFFLSGRKHRFLKIFGVRVSLDAVEAWCAQHALVGAAHGRDDLLCVSVEADERCDLQQYAQALAADLRIHPSALKLRVIEALPRLSSGKVDYPCLNAMQ</sequence>
<evidence type="ECO:0000259" key="1">
    <source>
        <dbReference type="Pfam" id="PF00501"/>
    </source>
</evidence>
<dbReference type="PANTHER" id="PTHR43767">
    <property type="entry name" value="LONG-CHAIN-FATTY-ACID--COA LIGASE"/>
    <property type="match status" value="1"/>
</dbReference>
<accession>A0ABS3GVT2</accession>